<dbReference type="AlphaFoldDB" id="X1JKX2"/>
<comment type="caution">
    <text evidence="1">The sequence shown here is derived from an EMBL/GenBank/DDBJ whole genome shotgun (WGS) entry which is preliminary data.</text>
</comment>
<proteinExistence type="predicted"/>
<protein>
    <submittedName>
        <fullName evidence="1">Uncharacterized protein</fullName>
    </submittedName>
</protein>
<gene>
    <name evidence="1" type="ORF">S06H3_01002</name>
</gene>
<accession>X1JKX2</accession>
<dbReference type="EMBL" id="BARV01000228">
    <property type="protein sequence ID" value="GAH95381.1"/>
    <property type="molecule type" value="Genomic_DNA"/>
</dbReference>
<reference evidence="1" key="1">
    <citation type="journal article" date="2014" name="Front. Microbiol.">
        <title>High frequency of phylogenetically diverse reductive dehalogenase-homologous genes in deep subseafloor sedimentary metagenomes.</title>
        <authorList>
            <person name="Kawai M."/>
            <person name="Futagami T."/>
            <person name="Toyoda A."/>
            <person name="Takaki Y."/>
            <person name="Nishi S."/>
            <person name="Hori S."/>
            <person name="Arai W."/>
            <person name="Tsubouchi T."/>
            <person name="Morono Y."/>
            <person name="Uchiyama I."/>
            <person name="Ito T."/>
            <person name="Fujiyama A."/>
            <person name="Inagaki F."/>
            <person name="Takami H."/>
        </authorList>
    </citation>
    <scope>NUCLEOTIDE SEQUENCE</scope>
    <source>
        <strain evidence="1">Expedition CK06-06</strain>
    </source>
</reference>
<name>X1JKX2_9ZZZZ</name>
<sequence>MSELLEGVLSEKMLDKLASDLGMEHEALRKHPFFRVLKGRVILTYPLTADFKAYFHEEELENDTSWYPPEGTLVYHAVISGAAPTAEMEFYFMTEAGYTADAFALIPLKAMQGPMYCNGTAFFRNSTGSTRTVSIIGRIF</sequence>
<evidence type="ECO:0000313" key="1">
    <source>
        <dbReference type="EMBL" id="GAH95381.1"/>
    </source>
</evidence>
<organism evidence="1">
    <name type="scientific">marine sediment metagenome</name>
    <dbReference type="NCBI Taxonomy" id="412755"/>
    <lineage>
        <taxon>unclassified sequences</taxon>
        <taxon>metagenomes</taxon>
        <taxon>ecological metagenomes</taxon>
    </lineage>
</organism>